<dbReference type="AlphaFoldDB" id="A0A1A9Z6Q8"/>
<keyword evidence="2" id="KW-1185">Reference proteome</keyword>
<protein>
    <submittedName>
        <fullName evidence="1">Uncharacterized protein</fullName>
    </submittedName>
</protein>
<name>A0A1A9Z6Q8_GLOPL</name>
<dbReference type="STRING" id="7398.A0A1A9Z6Q8"/>
<accession>A0A1A9Z6Q8</accession>
<reference evidence="1" key="2">
    <citation type="submission" date="2020-05" db="UniProtKB">
        <authorList>
            <consortium name="EnsemblMetazoa"/>
        </authorList>
    </citation>
    <scope>IDENTIFICATION</scope>
    <source>
        <strain evidence="1">IAEA</strain>
    </source>
</reference>
<evidence type="ECO:0000313" key="2">
    <source>
        <dbReference type="Proteomes" id="UP000092445"/>
    </source>
</evidence>
<dbReference type="VEuPathDB" id="VectorBase:GPAI005520"/>
<organism evidence="1 2">
    <name type="scientific">Glossina pallidipes</name>
    <name type="common">Tsetse fly</name>
    <dbReference type="NCBI Taxonomy" id="7398"/>
    <lineage>
        <taxon>Eukaryota</taxon>
        <taxon>Metazoa</taxon>
        <taxon>Ecdysozoa</taxon>
        <taxon>Arthropoda</taxon>
        <taxon>Hexapoda</taxon>
        <taxon>Insecta</taxon>
        <taxon>Pterygota</taxon>
        <taxon>Neoptera</taxon>
        <taxon>Endopterygota</taxon>
        <taxon>Diptera</taxon>
        <taxon>Brachycera</taxon>
        <taxon>Muscomorpha</taxon>
        <taxon>Hippoboscoidea</taxon>
        <taxon>Glossinidae</taxon>
        <taxon>Glossina</taxon>
    </lineage>
</organism>
<dbReference type="EnsemblMetazoa" id="GPAI005520-RA">
    <property type="protein sequence ID" value="GPAI005520-PA"/>
    <property type="gene ID" value="GPAI005520"/>
</dbReference>
<dbReference type="Proteomes" id="UP000092445">
    <property type="component" value="Unassembled WGS sequence"/>
</dbReference>
<reference evidence="2" key="1">
    <citation type="submission" date="2014-03" db="EMBL/GenBank/DDBJ databases">
        <authorList>
            <person name="Aksoy S."/>
            <person name="Warren W."/>
            <person name="Wilson R.K."/>
        </authorList>
    </citation>
    <scope>NUCLEOTIDE SEQUENCE [LARGE SCALE GENOMIC DNA]</scope>
    <source>
        <strain evidence="2">IAEA</strain>
    </source>
</reference>
<proteinExistence type="predicted"/>
<evidence type="ECO:0000313" key="1">
    <source>
        <dbReference type="EnsemblMetazoa" id="GPAI005520-PA"/>
    </source>
</evidence>
<sequence length="60" mass="6859">MQVYWIFGYNHAFGLVAAKVTNKLVIAHTTKAVVEYLDWTLLVSSLLLLNQYFNCVVPEI</sequence>